<dbReference type="InterPro" id="IPR050456">
    <property type="entry name" value="DeoC/FbaB_aldolase"/>
</dbReference>
<keyword evidence="1" id="KW-0012">Acyltransferase</keyword>
<dbReference type="PANTHER" id="PTHR47916:SF1">
    <property type="entry name" value="3-HYDROXY-5-PHOSPHONOOXYPENTANE-2,4-DIONE THIOLASE"/>
    <property type="match status" value="1"/>
</dbReference>
<dbReference type="AlphaFoldDB" id="A0A645CPD2"/>
<comment type="caution">
    <text evidence="1">The sequence shown here is derived from an EMBL/GenBank/DDBJ whole genome shotgun (WGS) entry which is preliminary data.</text>
</comment>
<dbReference type="SUPFAM" id="SSF51569">
    <property type="entry name" value="Aldolase"/>
    <property type="match status" value="1"/>
</dbReference>
<name>A0A645CPD2_9ZZZZ</name>
<dbReference type="GO" id="GO:0016746">
    <property type="term" value="F:acyltransferase activity"/>
    <property type="evidence" value="ECO:0007669"/>
    <property type="project" value="UniProtKB-KW"/>
</dbReference>
<dbReference type="Gene3D" id="3.20.20.70">
    <property type="entry name" value="Aldolase class I"/>
    <property type="match status" value="1"/>
</dbReference>
<protein>
    <submittedName>
        <fullName evidence="1">3-hydroxy-5-phosphonooxypentane-2,4-dione thiolase</fullName>
        <ecNumber evidence="1">2.3.1.245</ecNumber>
    </submittedName>
</protein>
<organism evidence="1">
    <name type="scientific">bioreactor metagenome</name>
    <dbReference type="NCBI Taxonomy" id="1076179"/>
    <lineage>
        <taxon>unclassified sequences</taxon>
        <taxon>metagenomes</taxon>
        <taxon>ecological metagenomes</taxon>
    </lineage>
</organism>
<dbReference type="InterPro" id="IPR002915">
    <property type="entry name" value="DeoC/FbaB/LacD_aldolase"/>
</dbReference>
<sequence>MNGKDLRIEKLFSKGKNAVIVAIDHGMFDGPIPGMINMKEMIDKIDPCIDGVLLSPGMLKQIRPVFNYKGAPVPIVRLNWSSVYCFHWNYNAAYTVLAQTVDEAVANGAEIVLSSLTLQTGSEENDTNNVALYSRLVNAADKLGIPVIGEYFPTHSETIPAEQMHEQVFTCCRILSELGCDMIKTFFTCDFKKVTESCPVPIFGLGANKKPTQLEALQLASDEIREGARGVVFGRNSIQVPNPLLFQQALCEVVKNGISAEEAVRKYSLSD</sequence>
<keyword evidence="1" id="KW-0808">Transferase</keyword>
<reference evidence="1" key="1">
    <citation type="submission" date="2019-08" db="EMBL/GenBank/DDBJ databases">
        <authorList>
            <person name="Kucharzyk K."/>
            <person name="Murdoch R.W."/>
            <person name="Higgins S."/>
            <person name="Loffler F."/>
        </authorList>
    </citation>
    <scope>NUCLEOTIDE SEQUENCE</scope>
</reference>
<dbReference type="Pfam" id="PF01791">
    <property type="entry name" value="DeoC"/>
    <property type="match status" value="1"/>
</dbReference>
<dbReference type="InterPro" id="IPR013785">
    <property type="entry name" value="Aldolase_TIM"/>
</dbReference>
<dbReference type="SMART" id="SM01133">
    <property type="entry name" value="DeoC"/>
    <property type="match status" value="1"/>
</dbReference>
<dbReference type="EMBL" id="VSSQ01028851">
    <property type="protein sequence ID" value="MPM78734.1"/>
    <property type="molecule type" value="Genomic_DNA"/>
</dbReference>
<dbReference type="PANTHER" id="PTHR47916">
    <property type="entry name" value="FRUCTOSE-BISPHOSPHATE ALDOLASE CLASS 1"/>
    <property type="match status" value="1"/>
</dbReference>
<evidence type="ECO:0000313" key="1">
    <source>
        <dbReference type="EMBL" id="MPM78734.1"/>
    </source>
</evidence>
<accession>A0A645CPD2</accession>
<proteinExistence type="predicted"/>
<gene>
    <name evidence="1" type="primary">lsrF_8</name>
    <name evidence="1" type="ORF">SDC9_125745</name>
</gene>
<dbReference type="GO" id="GO:0016829">
    <property type="term" value="F:lyase activity"/>
    <property type="evidence" value="ECO:0007669"/>
    <property type="project" value="InterPro"/>
</dbReference>
<dbReference type="EC" id="2.3.1.245" evidence="1"/>